<proteinExistence type="predicted"/>
<dbReference type="EMBL" id="CAJVQA010004115">
    <property type="protein sequence ID" value="CAG8591534.1"/>
    <property type="molecule type" value="Genomic_DNA"/>
</dbReference>
<comment type="caution">
    <text evidence="1">The sequence shown here is derived from an EMBL/GenBank/DDBJ whole genome shotgun (WGS) entry which is preliminary data.</text>
</comment>
<accession>A0A9N9C4X4</accession>
<dbReference type="OrthoDB" id="434144at2759"/>
<sequence>MASRNPTFKEFISLMSKIHLRKGEPLGMKDFHNLLPSIYIVQNKEFNHKLTAFIIDHQFRPESTEESYKIQLFSLLDIDTKIMPISWETSEESTFPTISQKETSLVLKDINY</sequence>
<dbReference type="AlphaFoldDB" id="A0A9N9C4X4"/>
<gene>
    <name evidence="1" type="ORF">CPELLU_LOCUS6555</name>
</gene>
<keyword evidence="2" id="KW-1185">Reference proteome</keyword>
<dbReference type="Proteomes" id="UP000789759">
    <property type="component" value="Unassembled WGS sequence"/>
</dbReference>
<name>A0A9N9C4X4_9GLOM</name>
<organism evidence="1 2">
    <name type="scientific">Cetraspora pellucida</name>
    <dbReference type="NCBI Taxonomy" id="1433469"/>
    <lineage>
        <taxon>Eukaryota</taxon>
        <taxon>Fungi</taxon>
        <taxon>Fungi incertae sedis</taxon>
        <taxon>Mucoromycota</taxon>
        <taxon>Glomeromycotina</taxon>
        <taxon>Glomeromycetes</taxon>
        <taxon>Diversisporales</taxon>
        <taxon>Gigasporaceae</taxon>
        <taxon>Cetraspora</taxon>
    </lineage>
</organism>
<protein>
    <submittedName>
        <fullName evidence="1">21783_t:CDS:1</fullName>
    </submittedName>
</protein>
<reference evidence="1" key="1">
    <citation type="submission" date="2021-06" db="EMBL/GenBank/DDBJ databases">
        <authorList>
            <person name="Kallberg Y."/>
            <person name="Tangrot J."/>
            <person name="Rosling A."/>
        </authorList>
    </citation>
    <scope>NUCLEOTIDE SEQUENCE</scope>
    <source>
        <strain evidence="1">FL966</strain>
    </source>
</reference>
<evidence type="ECO:0000313" key="1">
    <source>
        <dbReference type="EMBL" id="CAG8591534.1"/>
    </source>
</evidence>
<evidence type="ECO:0000313" key="2">
    <source>
        <dbReference type="Proteomes" id="UP000789759"/>
    </source>
</evidence>